<keyword evidence="2" id="KW-1185">Reference proteome</keyword>
<organism evidence="1 2">
    <name type="scientific">Nephila pilipes</name>
    <name type="common">Giant wood spider</name>
    <name type="synonym">Nephila maculata</name>
    <dbReference type="NCBI Taxonomy" id="299642"/>
    <lineage>
        <taxon>Eukaryota</taxon>
        <taxon>Metazoa</taxon>
        <taxon>Ecdysozoa</taxon>
        <taxon>Arthropoda</taxon>
        <taxon>Chelicerata</taxon>
        <taxon>Arachnida</taxon>
        <taxon>Araneae</taxon>
        <taxon>Araneomorphae</taxon>
        <taxon>Entelegynae</taxon>
        <taxon>Araneoidea</taxon>
        <taxon>Nephilidae</taxon>
        <taxon>Nephila</taxon>
    </lineage>
</organism>
<reference evidence="1" key="1">
    <citation type="submission" date="2020-08" db="EMBL/GenBank/DDBJ databases">
        <title>Multicomponent nature underlies the extraordinary mechanical properties of spider dragline silk.</title>
        <authorList>
            <person name="Kono N."/>
            <person name="Nakamura H."/>
            <person name="Mori M."/>
            <person name="Yoshida Y."/>
            <person name="Ohtoshi R."/>
            <person name="Malay A.D."/>
            <person name="Moran D.A.P."/>
            <person name="Tomita M."/>
            <person name="Numata K."/>
            <person name="Arakawa K."/>
        </authorList>
    </citation>
    <scope>NUCLEOTIDE SEQUENCE</scope>
</reference>
<name>A0A8X6TAH9_NEPPI</name>
<dbReference type="EMBL" id="BMAW01004519">
    <property type="protein sequence ID" value="GFS89421.1"/>
    <property type="molecule type" value="Genomic_DNA"/>
</dbReference>
<gene>
    <name evidence="1" type="ORF">NPIL_303261</name>
</gene>
<dbReference type="OrthoDB" id="10604361at2759"/>
<proteinExistence type="predicted"/>
<comment type="caution">
    <text evidence="1">The sequence shown here is derived from an EMBL/GenBank/DDBJ whole genome shotgun (WGS) entry which is preliminary data.</text>
</comment>
<evidence type="ECO:0000313" key="1">
    <source>
        <dbReference type="EMBL" id="GFS89421.1"/>
    </source>
</evidence>
<sequence>MLQELLKNLKNEMHVEKLTLSEPQLQELLKYLKSEITSGKLMREIFYSRAIATPEKRDTRCEPERLLHSRSRTKIDLKNAAFNYDKYFD</sequence>
<protein>
    <submittedName>
        <fullName evidence="1">Uncharacterized protein</fullName>
    </submittedName>
</protein>
<dbReference type="Proteomes" id="UP000887013">
    <property type="component" value="Unassembled WGS sequence"/>
</dbReference>
<dbReference type="AlphaFoldDB" id="A0A8X6TAH9"/>
<evidence type="ECO:0000313" key="2">
    <source>
        <dbReference type="Proteomes" id="UP000887013"/>
    </source>
</evidence>
<accession>A0A8X6TAH9</accession>